<comment type="caution">
    <text evidence="1">The sequence shown here is derived from an EMBL/GenBank/DDBJ whole genome shotgun (WGS) entry which is preliminary data.</text>
</comment>
<sequence length="50" mass="5779">MGRPTFTVFLSDYVHKNEWAIGSTSEFKALAETHCNCDLSDLFWQWVAPE</sequence>
<evidence type="ECO:0000313" key="1">
    <source>
        <dbReference type="EMBL" id="MPM14529.1"/>
    </source>
</evidence>
<proteinExistence type="predicted"/>
<dbReference type="AlphaFoldDB" id="A0A644XEL1"/>
<name>A0A644XEL1_9ZZZZ</name>
<protein>
    <submittedName>
        <fullName evidence="1">Uncharacterized protein</fullName>
    </submittedName>
</protein>
<accession>A0A644XEL1</accession>
<organism evidence="1">
    <name type="scientific">bioreactor metagenome</name>
    <dbReference type="NCBI Taxonomy" id="1076179"/>
    <lineage>
        <taxon>unclassified sequences</taxon>
        <taxon>metagenomes</taxon>
        <taxon>ecological metagenomes</taxon>
    </lineage>
</organism>
<dbReference type="EMBL" id="VSSQ01002295">
    <property type="protein sequence ID" value="MPM14529.1"/>
    <property type="molecule type" value="Genomic_DNA"/>
</dbReference>
<gene>
    <name evidence="1" type="ORF">SDC9_60893</name>
</gene>
<reference evidence="1" key="1">
    <citation type="submission" date="2019-08" db="EMBL/GenBank/DDBJ databases">
        <authorList>
            <person name="Kucharzyk K."/>
            <person name="Murdoch R.W."/>
            <person name="Higgins S."/>
            <person name="Loffler F."/>
        </authorList>
    </citation>
    <scope>NUCLEOTIDE SEQUENCE</scope>
</reference>